<keyword evidence="2" id="KW-0378">Hydrolase</keyword>
<feature type="domain" description="N-acetyltransferase" evidence="1">
    <location>
        <begin position="241"/>
        <end position="396"/>
    </location>
</feature>
<evidence type="ECO:0000313" key="3">
    <source>
        <dbReference type="Proteomes" id="UP000007177"/>
    </source>
</evidence>
<sequence length="450" mass="52131">MITQKLTIAGIPAIIWGEQAAKIFIAVHGNMSSKSDQVIEIFAEKMIPLGYQVLSFDLPEHGERKNDPRPCKVQEGVNDLTSIIEYVKTGWEHISLFACSMGAYFSLLAYKEADLKQCLFLSPVVDMERIINNMMTWFEVSKEQLQSEKEVVTPIGQRLYWDYYCYVKEHPIDLWNKPTSILYGSNDDLCEIDTVLNFTRQFNCDLTVMEQGEHYFHTKTQLDFFSNWIEKQTCQGMNKMMKIRNEAVADYQQVEAITRKSFWNLYVPGCIEHYLVHVMRSHKDFLPELDLVIEIDHQIIGNIMYTKTKLIDETGAEKDILTFGPVCILPEYQKKGYGKKLMEYSFKQAVALGYEVIVIFGNPNNYVSRGFKSCKKYNVTLENGTYPAAMMVKELKPEVLDGRKWVYYQSPVFEIDEQAAIRFDAGLESREKKYQPSQEEFFINSQAIIP</sequence>
<dbReference type="EMBL" id="CP002987">
    <property type="protein sequence ID" value="AFA50123.1"/>
    <property type="molecule type" value="Genomic_DNA"/>
</dbReference>
<name>H6LBK0_ACEWD</name>
<evidence type="ECO:0000313" key="2">
    <source>
        <dbReference type="EMBL" id="AFA50123.1"/>
    </source>
</evidence>
<dbReference type="eggNOG" id="COG1073">
    <property type="taxonomic scope" value="Bacteria"/>
</dbReference>
<dbReference type="AlphaFoldDB" id="H6LBK0"/>
<gene>
    <name evidence="2" type="ordered locus">Awo_c33970</name>
</gene>
<dbReference type="SUPFAM" id="SSF53474">
    <property type="entry name" value="alpha/beta-Hydrolases"/>
    <property type="match status" value="1"/>
</dbReference>
<dbReference type="eggNOG" id="COG3153">
    <property type="taxonomic scope" value="Bacteria"/>
</dbReference>
<dbReference type="CDD" id="cd04301">
    <property type="entry name" value="NAT_SF"/>
    <property type="match status" value="1"/>
</dbReference>
<dbReference type="SUPFAM" id="SSF55729">
    <property type="entry name" value="Acyl-CoA N-acyltransferases (Nat)"/>
    <property type="match status" value="1"/>
</dbReference>
<dbReference type="GO" id="GO:0016747">
    <property type="term" value="F:acyltransferase activity, transferring groups other than amino-acyl groups"/>
    <property type="evidence" value="ECO:0007669"/>
    <property type="project" value="InterPro"/>
</dbReference>
<dbReference type="HOGENOM" id="CLU_607832_0_0_9"/>
<dbReference type="PROSITE" id="PS51186">
    <property type="entry name" value="GNAT"/>
    <property type="match status" value="1"/>
</dbReference>
<dbReference type="STRING" id="931626.Awo_c33970"/>
<protein>
    <submittedName>
        <fullName evidence="2">Alpha/beta hydrolase</fullName>
    </submittedName>
</protein>
<dbReference type="GO" id="GO:0016787">
    <property type="term" value="F:hydrolase activity"/>
    <property type="evidence" value="ECO:0007669"/>
    <property type="project" value="UniProtKB-KW"/>
</dbReference>
<dbReference type="Proteomes" id="UP000007177">
    <property type="component" value="Chromosome"/>
</dbReference>
<dbReference type="InterPro" id="IPR016181">
    <property type="entry name" value="Acyl_CoA_acyltransferase"/>
</dbReference>
<dbReference type="InterPro" id="IPR000182">
    <property type="entry name" value="GNAT_dom"/>
</dbReference>
<dbReference type="Pfam" id="PF00583">
    <property type="entry name" value="Acetyltransf_1"/>
    <property type="match status" value="1"/>
</dbReference>
<dbReference type="Gene3D" id="3.40.630.30">
    <property type="match status" value="1"/>
</dbReference>
<accession>H6LBK0</accession>
<reference evidence="2 3" key="2">
    <citation type="journal article" date="2012" name="PLoS ONE">
        <title>An ancient pathway combining carbon dioxide fixation with the generation and utilization of a sodium ion gradient for ATP synthesis.</title>
        <authorList>
            <person name="Poehlein A."/>
            <person name="Schmidt S."/>
            <person name="Kaster A.K."/>
            <person name="Goenrich M."/>
            <person name="Vollmers J."/>
            <person name="Thurmer A."/>
            <person name="Bertsch J."/>
            <person name="Schuchmann K."/>
            <person name="Voigt B."/>
            <person name="Hecker M."/>
            <person name="Daniel R."/>
            <person name="Thauer R.K."/>
            <person name="Gottschalk G."/>
            <person name="Muller V."/>
        </authorList>
    </citation>
    <scope>NUCLEOTIDE SEQUENCE [LARGE SCALE GENOMIC DNA]</scope>
    <source>
        <strain evidence="3">ATCC 29683 / DSM 1030 / JCM 2381 / KCTC 1655 / WB1</strain>
    </source>
</reference>
<dbReference type="InterPro" id="IPR029058">
    <property type="entry name" value="AB_hydrolase_fold"/>
</dbReference>
<dbReference type="KEGG" id="awo:Awo_c33970"/>
<reference evidence="3" key="1">
    <citation type="submission" date="2011-07" db="EMBL/GenBank/DDBJ databases">
        <title>Complete genome sequence of Acetobacterium woodii.</title>
        <authorList>
            <person name="Poehlein A."/>
            <person name="Schmidt S."/>
            <person name="Kaster A.-K."/>
            <person name="Goenrich M."/>
            <person name="Vollmers J."/>
            <person name="Thuermer A."/>
            <person name="Gottschalk G."/>
            <person name="Thauer R.K."/>
            <person name="Daniel R."/>
            <person name="Mueller V."/>
        </authorList>
    </citation>
    <scope>NUCLEOTIDE SEQUENCE [LARGE SCALE GENOMIC DNA]</scope>
    <source>
        <strain evidence="3">ATCC 29683 / DSM 1030 / JCM 2381 / KCTC 1655 / WB1</strain>
    </source>
</reference>
<dbReference type="Gene3D" id="3.40.50.1820">
    <property type="entry name" value="alpha/beta hydrolase"/>
    <property type="match status" value="1"/>
</dbReference>
<evidence type="ECO:0000259" key="1">
    <source>
        <dbReference type="PROSITE" id="PS51186"/>
    </source>
</evidence>
<keyword evidence="3" id="KW-1185">Reference proteome</keyword>
<organism evidence="2 3">
    <name type="scientific">Acetobacterium woodii (strain ATCC 29683 / DSM 1030 / JCM 2381 / KCTC 1655 / WB1)</name>
    <dbReference type="NCBI Taxonomy" id="931626"/>
    <lineage>
        <taxon>Bacteria</taxon>
        <taxon>Bacillati</taxon>
        <taxon>Bacillota</taxon>
        <taxon>Clostridia</taxon>
        <taxon>Eubacteriales</taxon>
        <taxon>Eubacteriaceae</taxon>
        <taxon>Acetobacterium</taxon>
    </lineage>
</organism>
<proteinExistence type="predicted"/>